<dbReference type="Proteomes" id="UP001516023">
    <property type="component" value="Unassembled WGS sequence"/>
</dbReference>
<evidence type="ECO:0000313" key="2">
    <source>
        <dbReference type="Proteomes" id="UP001516023"/>
    </source>
</evidence>
<gene>
    <name evidence="1" type="ORF">HJC23_008467</name>
</gene>
<reference evidence="1 2" key="1">
    <citation type="journal article" date="2020" name="G3 (Bethesda)">
        <title>Improved Reference Genome for Cyclotella cryptica CCMP332, a Model for Cell Wall Morphogenesis, Salinity Adaptation, and Lipid Production in Diatoms (Bacillariophyta).</title>
        <authorList>
            <person name="Roberts W.R."/>
            <person name="Downey K.M."/>
            <person name="Ruck E.C."/>
            <person name="Traller J.C."/>
            <person name="Alverson A.J."/>
        </authorList>
    </citation>
    <scope>NUCLEOTIDE SEQUENCE [LARGE SCALE GENOMIC DNA]</scope>
    <source>
        <strain evidence="1 2">CCMP332</strain>
    </source>
</reference>
<dbReference type="AlphaFoldDB" id="A0ABD3QX63"/>
<keyword evidence="2" id="KW-1185">Reference proteome</keyword>
<proteinExistence type="predicted"/>
<dbReference type="EMBL" id="JABMIG020000006">
    <property type="protein sequence ID" value="KAL3804652.1"/>
    <property type="molecule type" value="Genomic_DNA"/>
</dbReference>
<sequence length="142" mass="16239">MLLRLPNEVVKPENVDFVFPVATVFEKTLKKLDIKDITSSDLASLKKSDPFMYYSIPAIRKATLHCTHLDLSTVSNLTSDQVPRTSSDRSSESEVTRKSRISFECHTDLLLEDLMDNFNSDYCEPMGQNDLFKHVFSCNTRQ</sequence>
<accession>A0ABD3QX63</accession>
<name>A0ABD3QX63_9STRA</name>
<comment type="caution">
    <text evidence="1">The sequence shown here is derived from an EMBL/GenBank/DDBJ whole genome shotgun (WGS) entry which is preliminary data.</text>
</comment>
<protein>
    <submittedName>
        <fullName evidence="1">Uncharacterized protein</fullName>
    </submittedName>
</protein>
<evidence type="ECO:0000313" key="1">
    <source>
        <dbReference type="EMBL" id="KAL3804652.1"/>
    </source>
</evidence>
<organism evidence="1 2">
    <name type="scientific">Cyclotella cryptica</name>
    <dbReference type="NCBI Taxonomy" id="29204"/>
    <lineage>
        <taxon>Eukaryota</taxon>
        <taxon>Sar</taxon>
        <taxon>Stramenopiles</taxon>
        <taxon>Ochrophyta</taxon>
        <taxon>Bacillariophyta</taxon>
        <taxon>Coscinodiscophyceae</taxon>
        <taxon>Thalassiosirophycidae</taxon>
        <taxon>Stephanodiscales</taxon>
        <taxon>Stephanodiscaceae</taxon>
        <taxon>Cyclotella</taxon>
    </lineage>
</organism>